<evidence type="ECO:0000313" key="3">
    <source>
        <dbReference type="EMBL" id="SEJ46552.1"/>
    </source>
</evidence>
<keyword evidence="4" id="KW-1185">Reference proteome</keyword>
<dbReference type="PROSITE" id="PS00923">
    <property type="entry name" value="ASP_GLU_RACEMASE_1"/>
    <property type="match status" value="1"/>
</dbReference>
<organism evidence="3 4">
    <name type="scientific">Propionispira arboris</name>
    <dbReference type="NCBI Taxonomy" id="84035"/>
    <lineage>
        <taxon>Bacteria</taxon>
        <taxon>Bacillati</taxon>
        <taxon>Bacillota</taxon>
        <taxon>Negativicutes</taxon>
        <taxon>Selenomonadales</taxon>
        <taxon>Selenomonadaceae</taxon>
        <taxon>Propionispira</taxon>
    </lineage>
</organism>
<gene>
    <name evidence="3" type="ORF">SAMN05660742_10873</name>
</gene>
<dbReference type="STRING" id="84035.SAMN05660742_10873"/>
<dbReference type="EMBL" id="FNZK01000008">
    <property type="protein sequence ID" value="SEJ46552.1"/>
    <property type="molecule type" value="Genomic_DNA"/>
</dbReference>
<keyword evidence="2" id="KW-0413">Isomerase</keyword>
<dbReference type="InterPro" id="IPR004380">
    <property type="entry name" value="Asp_race"/>
</dbReference>
<evidence type="ECO:0000256" key="1">
    <source>
        <dbReference type="ARBA" id="ARBA00007847"/>
    </source>
</evidence>
<reference evidence="4" key="1">
    <citation type="submission" date="2016-10" db="EMBL/GenBank/DDBJ databases">
        <authorList>
            <person name="Varghese N."/>
            <person name="Submissions S."/>
        </authorList>
    </citation>
    <scope>NUCLEOTIDE SEQUENCE [LARGE SCALE GENOMIC DNA]</scope>
    <source>
        <strain evidence="4">DSM 2179</strain>
    </source>
</reference>
<dbReference type="RefSeq" id="WP_091831171.1">
    <property type="nucleotide sequence ID" value="NZ_FNZK01000008.1"/>
</dbReference>
<proteinExistence type="inferred from homology"/>
<dbReference type="Pfam" id="PF01177">
    <property type="entry name" value="Asp_Glu_race"/>
    <property type="match status" value="1"/>
</dbReference>
<dbReference type="AlphaFoldDB" id="A0A1H6ZA64"/>
<dbReference type="Proteomes" id="UP000199662">
    <property type="component" value="Unassembled WGS sequence"/>
</dbReference>
<dbReference type="InterPro" id="IPR001920">
    <property type="entry name" value="Asp/Glu_race"/>
</dbReference>
<dbReference type="SUPFAM" id="SSF53681">
    <property type="entry name" value="Aspartate/glutamate racemase"/>
    <property type="match status" value="2"/>
</dbReference>
<evidence type="ECO:0000256" key="2">
    <source>
        <dbReference type="ARBA" id="ARBA00023235"/>
    </source>
</evidence>
<dbReference type="GO" id="GO:0047661">
    <property type="term" value="F:amino-acid racemase activity"/>
    <property type="evidence" value="ECO:0007669"/>
    <property type="project" value="InterPro"/>
</dbReference>
<dbReference type="NCBIfam" id="TIGR00035">
    <property type="entry name" value="asp_race"/>
    <property type="match status" value="1"/>
</dbReference>
<dbReference type="PANTHER" id="PTHR21198:SF7">
    <property type="entry name" value="ASPARTATE-GLUTAMATE RACEMASE FAMILY"/>
    <property type="match status" value="1"/>
</dbReference>
<comment type="similarity">
    <text evidence="1">Belongs to the aspartate/glutamate racemases family.</text>
</comment>
<dbReference type="Gene3D" id="3.40.50.1860">
    <property type="match status" value="2"/>
</dbReference>
<accession>A0A1H6ZA64</accession>
<name>A0A1H6ZA64_9FIRM</name>
<evidence type="ECO:0000313" key="4">
    <source>
        <dbReference type="Proteomes" id="UP000199662"/>
    </source>
</evidence>
<protein>
    <submittedName>
        <fullName evidence="3">Aspartate racemase</fullName>
    </submittedName>
</protein>
<sequence>MKTIGLIGGMSWESSVDYYKIINETVKAKLGGLHSAKCILYSFEFDQIESLQHQENWQELTNIMVDAAEKLKKSGADFIVICTNTMHKMAGDIEKRAGIKVLHIAEVTAQQIVAQKMKKVALLGTKFTMEQDFYKKILTEDYHIEVVIPNEQERNIIHAVIYNELCQGIIKASSREEYQKIINRLIASGAEGIVLGCTEIPSLIQEKDCMVPLFNTTNIHAVAAVEFALGKK</sequence>
<dbReference type="InterPro" id="IPR018187">
    <property type="entry name" value="Asp/Glu_racemase_AS_1"/>
</dbReference>
<dbReference type="InterPro" id="IPR015942">
    <property type="entry name" value="Asp/Glu/hydantoin_racemase"/>
</dbReference>
<dbReference type="PANTHER" id="PTHR21198">
    <property type="entry name" value="GLUTAMATE RACEMASE"/>
    <property type="match status" value="1"/>
</dbReference>